<keyword evidence="2" id="KW-0732">Signal</keyword>
<keyword evidence="4" id="KW-1185">Reference proteome</keyword>
<dbReference type="EMBL" id="VSWC01000170">
    <property type="protein sequence ID" value="KAA1072336.1"/>
    <property type="molecule type" value="Genomic_DNA"/>
</dbReference>
<proteinExistence type="predicted"/>
<evidence type="ECO:0000256" key="1">
    <source>
        <dbReference type="SAM" id="MobiDB-lite"/>
    </source>
</evidence>
<reference evidence="3 4" key="1">
    <citation type="submission" date="2019-05" db="EMBL/GenBank/DDBJ databases">
        <title>Emergence of the Ug99 lineage of the wheat stem rust pathogen through somatic hybridization.</title>
        <authorList>
            <person name="Li F."/>
            <person name="Upadhyaya N.M."/>
            <person name="Sperschneider J."/>
            <person name="Matny O."/>
            <person name="Nguyen-Phuc H."/>
            <person name="Mago R."/>
            <person name="Raley C."/>
            <person name="Miller M.E."/>
            <person name="Silverstein K.A.T."/>
            <person name="Henningsen E."/>
            <person name="Hirsch C.D."/>
            <person name="Visser B."/>
            <person name="Pretorius Z.A."/>
            <person name="Steffenson B.J."/>
            <person name="Schwessinger B."/>
            <person name="Dodds P.N."/>
            <person name="Figueroa M."/>
        </authorList>
    </citation>
    <scope>NUCLEOTIDE SEQUENCE [LARGE SCALE GENOMIC DNA]</scope>
    <source>
        <strain evidence="3">21-0</strain>
    </source>
</reference>
<feature type="compositionally biased region" description="Basic and acidic residues" evidence="1">
    <location>
        <begin position="63"/>
        <end position="74"/>
    </location>
</feature>
<evidence type="ECO:0000313" key="3">
    <source>
        <dbReference type="EMBL" id="KAA1072336.1"/>
    </source>
</evidence>
<comment type="caution">
    <text evidence="3">The sequence shown here is derived from an EMBL/GenBank/DDBJ whole genome shotgun (WGS) entry which is preliminary data.</text>
</comment>
<feature type="compositionally biased region" description="Polar residues" evidence="1">
    <location>
        <begin position="46"/>
        <end position="57"/>
    </location>
</feature>
<feature type="region of interest" description="Disordered" evidence="1">
    <location>
        <begin position="46"/>
        <end position="108"/>
    </location>
</feature>
<feature type="chain" id="PRO_5022868316" evidence="2">
    <location>
        <begin position="24"/>
        <end position="277"/>
    </location>
</feature>
<feature type="signal peptide" evidence="2">
    <location>
        <begin position="1"/>
        <end position="23"/>
    </location>
</feature>
<evidence type="ECO:0000313" key="4">
    <source>
        <dbReference type="Proteomes" id="UP000324748"/>
    </source>
</evidence>
<sequence length="277" mass="31794">MLIHSATLVIYASFVLLIPKTPAECSVLRLSKRMYGAARAEESVSFSSSRTPLSHATGSHFGQGRERGSFHDPEGFSVDPPRQYDREFQQNGKSNLVPKTPEEQDEEERLKALKNVGSKHFGVKVQEIDATLNWIKSLRESIYEGNLTPEIMANSPIEKLGAVGMWRKFYSMKKFLTFEGLIKFRSDFETELKLIKVEDTIHSLHPELTKTELKYFKKFVVDSGFKHAENMKLEDEVETIFQQWMKSKKTVGFYVSKFWEKLVNGLKSLGKKENKSQ</sequence>
<evidence type="ECO:0000256" key="2">
    <source>
        <dbReference type="SAM" id="SignalP"/>
    </source>
</evidence>
<dbReference type="Proteomes" id="UP000324748">
    <property type="component" value="Unassembled WGS sequence"/>
</dbReference>
<name>A0A5B0M7L5_PUCGR</name>
<organism evidence="3 4">
    <name type="scientific">Puccinia graminis f. sp. tritici</name>
    <dbReference type="NCBI Taxonomy" id="56615"/>
    <lineage>
        <taxon>Eukaryota</taxon>
        <taxon>Fungi</taxon>
        <taxon>Dikarya</taxon>
        <taxon>Basidiomycota</taxon>
        <taxon>Pucciniomycotina</taxon>
        <taxon>Pucciniomycetes</taxon>
        <taxon>Pucciniales</taxon>
        <taxon>Pucciniaceae</taxon>
        <taxon>Puccinia</taxon>
    </lineage>
</organism>
<accession>A0A5B0M7L5</accession>
<gene>
    <name evidence="3" type="ORF">PGT21_032817</name>
</gene>
<protein>
    <submittedName>
        <fullName evidence="3">Uncharacterized protein</fullName>
    </submittedName>
</protein>
<dbReference type="AlphaFoldDB" id="A0A5B0M7L5"/>